<reference evidence="2" key="1">
    <citation type="submission" date="2016-11" db="UniProtKB">
        <authorList>
            <consortium name="WormBaseParasite"/>
        </authorList>
    </citation>
    <scope>IDENTIFICATION</scope>
</reference>
<dbReference type="Proteomes" id="UP000095284">
    <property type="component" value="Unplaced"/>
</dbReference>
<proteinExistence type="predicted"/>
<organism evidence="1 2">
    <name type="scientific">Bursaphelenchus xylophilus</name>
    <name type="common">Pinewood nematode worm</name>
    <name type="synonym">Aphelenchoides xylophilus</name>
    <dbReference type="NCBI Taxonomy" id="6326"/>
    <lineage>
        <taxon>Eukaryota</taxon>
        <taxon>Metazoa</taxon>
        <taxon>Ecdysozoa</taxon>
        <taxon>Nematoda</taxon>
        <taxon>Chromadorea</taxon>
        <taxon>Rhabditida</taxon>
        <taxon>Tylenchina</taxon>
        <taxon>Tylenchomorpha</taxon>
        <taxon>Aphelenchoidea</taxon>
        <taxon>Aphelenchoididae</taxon>
        <taxon>Bursaphelenchus</taxon>
    </lineage>
</organism>
<accession>A0A1I7SGF2</accession>
<name>A0A1I7SGF2_BURXY</name>
<evidence type="ECO:0000313" key="2">
    <source>
        <dbReference type="WBParaSite" id="BXY_1211700.1"/>
    </source>
</evidence>
<evidence type="ECO:0000313" key="1">
    <source>
        <dbReference type="Proteomes" id="UP000095284"/>
    </source>
</evidence>
<sequence>MFEFLHFDDKFPMTPLEVFIQKALMFLLRCTAIYQELQPDRATIHVVTMDGGKVQKFRYELDTATER</sequence>
<protein>
    <submittedName>
        <fullName evidence="2">HORMA domain-containing protein</fullName>
    </submittedName>
</protein>
<dbReference type="AlphaFoldDB" id="A0A1I7SGF2"/>
<dbReference type="WBParaSite" id="BXY_1211700.1">
    <property type="protein sequence ID" value="BXY_1211700.1"/>
    <property type="gene ID" value="BXY_1211700"/>
</dbReference>